<dbReference type="PANTHER" id="PTHR11685">
    <property type="entry name" value="RBR FAMILY RING FINGER AND IBR DOMAIN-CONTAINING"/>
    <property type="match status" value="1"/>
</dbReference>
<keyword evidence="8" id="KW-0862">Zinc</keyword>
<sequence length="778" mass="88520">MFRAAKVASVLVYEAQLGDLEAEIQETAEAQFPRPDSETEAGWKDEWEGEKLKGVDGDEQGEVEKEEKEDEEDEERDEPEELDLSRYAPPEALTKLPEEAEEAIILVVQSSIENIQQQVKAEKQRADEAATAAAAAAEEAEAARRAEKEAAAQQGKGKGRAEYPDDQVIEHGKTSSDSIPRIEINGEASASTTIRQLKRDEEAGRPAKRHRFGFRRIFGIDKGSDTRGESSTTGAKAAAKQAYYDLYHERQSQARALIYDNIKPTTAEAEAAAAAETVECVSCLEDISPKDGVKTVCHYYCAECFERLIEVTLTSEAQWPPKCCLNPIPFRTIARHVGDELLQQYKDKDEEYKVPVENRIYCSEPDCGEWVRKVDQARKTARCSKGHTMCLLCRGAPHDTAEACPQDRDRLLTDQLAEEEGWRRCIRCSVLVEHREACQHMTCRCGAEFCYVCGAVWCTCACNIAMLNEIKQRAAQRRQVREEAQAAEDAWLAKALELIANLEREERRKAAEARAAEEAERLRREEVRLAALEPKYKGLRISLAELELFQRISLFSAQDSELVACTAGAAEERAALTQKHESERAELRAATAADIRSRELEWEKDYCVRAAWEKQLEQEYAAALRTFWADKVGGHVRLEQAMRDYMRKNDGRMDAWRRWKSDELERFRYVAEDELAVREELMDAASERQAEKLAARETELIRRHMAERKWYDLVVAERERLLAEMEVVERETGGEALLGNGCELDLDLDEYDYENPRATDEELEQQNGLSDERWFVEC</sequence>
<feature type="compositionally biased region" description="Basic and acidic residues" evidence="10">
    <location>
        <begin position="159"/>
        <end position="174"/>
    </location>
</feature>
<evidence type="ECO:0000256" key="6">
    <source>
        <dbReference type="ARBA" id="ARBA00022771"/>
    </source>
</evidence>
<evidence type="ECO:0000256" key="4">
    <source>
        <dbReference type="ARBA" id="ARBA00022723"/>
    </source>
</evidence>
<evidence type="ECO:0000256" key="10">
    <source>
        <dbReference type="SAM" id="MobiDB-lite"/>
    </source>
</evidence>
<dbReference type="GO" id="GO:0008270">
    <property type="term" value="F:zinc ion binding"/>
    <property type="evidence" value="ECO:0007669"/>
    <property type="project" value="UniProtKB-KW"/>
</dbReference>
<keyword evidence="5" id="KW-0677">Repeat</keyword>
<keyword evidence="3" id="KW-0808">Transferase</keyword>
<gene>
    <name evidence="12" type="ORF">B0T24DRAFT_516933</name>
</gene>
<dbReference type="InterPro" id="IPR002867">
    <property type="entry name" value="IBR_dom"/>
</dbReference>
<evidence type="ECO:0000313" key="13">
    <source>
        <dbReference type="Proteomes" id="UP001287356"/>
    </source>
</evidence>
<evidence type="ECO:0000256" key="3">
    <source>
        <dbReference type="ARBA" id="ARBA00022679"/>
    </source>
</evidence>
<comment type="catalytic activity">
    <reaction evidence="1">
        <text>[E2 ubiquitin-conjugating enzyme]-S-ubiquitinyl-L-cysteine + [acceptor protein]-L-lysine = [E2 ubiquitin-conjugating enzyme]-L-cysteine + [acceptor protein]-N(6)-ubiquitinyl-L-lysine.</text>
        <dbReference type="EC" id="2.3.2.31"/>
    </reaction>
</comment>
<evidence type="ECO:0000256" key="7">
    <source>
        <dbReference type="ARBA" id="ARBA00022786"/>
    </source>
</evidence>
<dbReference type="AlphaFoldDB" id="A0AAE0NKT0"/>
<reference evidence="12" key="2">
    <citation type="submission" date="2023-06" db="EMBL/GenBank/DDBJ databases">
        <authorList>
            <consortium name="Lawrence Berkeley National Laboratory"/>
            <person name="Haridas S."/>
            <person name="Hensen N."/>
            <person name="Bonometti L."/>
            <person name="Westerberg I."/>
            <person name="Brannstrom I.O."/>
            <person name="Guillou S."/>
            <person name="Cros-Aarteil S."/>
            <person name="Calhoun S."/>
            <person name="Kuo A."/>
            <person name="Mondo S."/>
            <person name="Pangilinan J."/>
            <person name="Riley R."/>
            <person name="Labutti K."/>
            <person name="Andreopoulos B."/>
            <person name="Lipzen A."/>
            <person name="Chen C."/>
            <person name="Yanf M."/>
            <person name="Daum C."/>
            <person name="Ng V."/>
            <person name="Clum A."/>
            <person name="Steindorff A."/>
            <person name="Ohm R."/>
            <person name="Martin F."/>
            <person name="Silar P."/>
            <person name="Natvig D."/>
            <person name="Lalanne C."/>
            <person name="Gautier V."/>
            <person name="Ament-Velasquez S.L."/>
            <person name="Kruys A."/>
            <person name="Hutchinson M.I."/>
            <person name="Powell A.J."/>
            <person name="Barry K."/>
            <person name="Miller A.N."/>
            <person name="Grigoriev I.V."/>
            <person name="Debuchy R."/>
            <person name="Gladieux P."/>
            <person name="Thoren M.H."/>
            <person name="Johannesson H."/>
        </authorList>
    </citation>
    <scope>NUCLEOTIDE SEQUENCE</scope>
    <source>
        <strain evidence="12">CBS 958.72</strain>
    </source>
</reference>
<keyword evidence="9" id="KW-0175">Coiled coil</keyword>
<feature type="compositionally biased region" description="Basic and acidic residues" evidence="10">
    <location>
        <begin position="141"/>
        <end position="150"/>
    </location>
</feature>
<proteinExistence type="predicted"/>
<keyword evidence="7" id="KW-0833">Ubl conjugation pathway</keyword>
<evidence type="ECO:0000256" key="5">
    <source>
        <dbReference type="ARBA" id="ARBA00022737"/>
    </source>
</evidence>
<comment type="caution">
    <text evidence="12">The sequence shown here is derived from an EMBL/GenBank/DDBJ whole genome shotgun (WGS) entry which is preliminary data.</text>
</comment>
<feature type="region of interest" description="Disordered" evidence="10">
    <location>
        <begin position="136"/>
        <end position="208"/>
    </location>
</feature>
<feature type="coiled-coil region" evidence="9">
    <location>
        <begin position="467"/>
        <end position="528"/>
    </location>
</feature>
<dbReference type="EMBL" id="JAULSN010000001">
    <property type="protein sequence ID" value="KAK3383343.1"/>
    <property type="molecule type" value="Genomic_DNA"/>
</dbReference>
<dbReference type="CDD" id="cd22584">
    <property type="entry name" value="Rcat_RBR_unk"/>
    <property type="match status" value="1"/>
</dbReference>
<keyword evidence="4" id="KW-0479">Metal-binding</keyword>
<name>A0AAE0NKT0_9PEZI</name>
<dbReference type="EC" id="2.3.2.31" evidence="2"/>
<feature type="domain" description="RING-type" evidence="11">
    <location>
        <begin position="276"/>
        <end position="474"/>
    </location>
</feature>
<evidence type="ECO:0000256" key="1">
    <source>
        <dbReference type="ARBA" id="ARBA00001798"/>
    </source>
</evidence>
<dbReference type="GO" id="GO:0016567">
    <property type="term" value="P:protein ubiquitination"/>
    <property type="evidence" value="ECO:0007669"/>
    <property type="project" value="InterPro"/>
</dbReference>
<reference evidence="12" key="1">
    <citation type="journal article" date="2023" name="Mol. Phylogenet. Evol.">
        <title>Genome-scale phylogeny and comparative genomics of the fungal order Sordariales.</title>
        <authorList>
            <person name="Hensen N."/>
            <person name="Bonometti L."/>
            <person name="Westerberg I."/>
            <person name="Brannstrom I.O."/>
            <person name="Guillou S."/>
            <person name="Cros-Aarteil S."/>
            <person name="Calhoun S."/>
            <person name="Haridas S."/>
            <person name="Kuo A."/>
            <person name="Mondo S."/>
            <person name="Pangilinan J."/>
            <person name="Riley R."/>
            <person name="LaButti K."/>
            <person name="Andreopoulos B."/>
            <person name="Lipzen A."/>
            <person name="Chen C."/>
            <person name="Yan M."/>
            <person name="Daum C."/>
            <person name="Ng V."/>
            <person name="Clum A."/>
            <person name="Steindorff A."/>
            <person name="Ohm R.A."/>
            <person name="Martin F."/>
            <person name="Silar P."/>
            <person name="Natvig D.O."/>
            <person name="Lalanne C."/>
            <person name="Gautier V."/>
            <person name="Ament-Velasquez S.L."/>
            <person name="Kruys A."/>
            <person name="Hutchinson M.I."/>
            <person name="Powell A.J."/>
            <person name="Barry K."/>
            <person name="Miller A.N."/>
            <person name="Grigoriev I.V."/>
            <person name="Debuchy R."/>
            <person name="Gladieux P."/>
            <person name="Hiltunen Thoren M."/>
            <person name="Johannesson H."/>
        </authorList>
    </citation>
    <scope>NUCLEOTIDE SEQUENCE</scope>
    <source>
        <strain evidence="12">CBS 958.72</strain>
    </source>
</reference>
<dbReference type="CDD" id="cd20335">
    <property type="entry name" value="BRcat_RBR"/>
    <property type="match status" value="1"/>
</dbReference>
<feature type="region of interest" description="Disordered" evidence="10">
    <location>
        <begin position="27"/>
        <end position="95"/>
    </location>
</feature>
<keyword evidence="6" id="KW-0863">Zinc-finger</keyword>
<dbReference type="GO" id="GO:0061630">
    <property type="term" value="F:ubiquitin protein ligase activity"/>
    <property type="evidence" value="ECO:0007669"/>
    <property type="project" value="UniProtKB-EC"/>
</dbReference>
<dbReference type="Pfam" id="PF01485">
    <property type="entry name" value="IBR"/>
    <property type="match status" value="1"/>
</dbReference>
<dbReference type="InterPro" id="IPR031127">
    <property type="entry name" value="E3_UB_ligase_RBR"/>
</dbReference>
<dbReference type="PROSITE" id="PS51873">
    <property type="entry name" value="TRIAD"/>
    <property type="match status" value="1"/>
</dbReference>
<evidence type="ECO:0000256" key="2">
    <source>
        <dbReference type="ARBA" id="ARBA00012251"/>
    </source>
</evidence>
<evidence type="ECO:0000259" key="11">
    <source>
        <dbReference type="PROSITE" id="PS51873"/>
    </source>
</evidence>
<organism evidence="12 13">
    <name type="scientific">Lasiosphaeria ovina</name>
    <dbReference type="NCBI Taxonomy" id="92902"/>
    <lineage>
        <taxon>Eukaryota</taxon>
        <taxon>Fungi</taxon>
        <taxon>Dikarya</taxon>
        <taxon>Ascomycota</taxon>
        <taxon>Pezizomycotina</taxon>
        <taxon>Sordariomycetes</taxon>
        <taxon>Sordariomycetidae</taxon>
        <taxon>Sordariales</taxon>
        <taxon>Lasiosphaeriaceae</taxon>
        <taxon>Lasiosphaeria</taxon>
    </lineage>
</organism>
<protein>
    <recommendedName>
        <fullName evidence="2">RBR-type E3 ubiquitin transferase</fullName>
        <ecNumber evidence="2">2.3.2.31</ecNumber>
    </recommendedName>
</protein>
<evidence type="ECO:0000256" key="8">
    <source>
        <dbReference type="ARBA" id="ARBA00022833"/>
    </source>
</evidence>
<evidence type="ECO:0000313" key="12">
    <source>
        <dbReference type="EMBL" id="KAK3383343.1"/>
    </source>
</evidence>
<feature type="compositionally biased region" description="Basic and acidic residues" evidence="10">
    <location>
        <begin position="35"/>
        <end position="66"/>
    </location>
</feature>
<evidence type="ECO:0000256" key="9">
    <source>
        <dbReference type="SAM" id="Coils"/>
    </source>
</evidence>
<dbReference type="Gene3D" id="1.20.120.1750">
    <property type="match status" value="1"/>
</dbReference>
<keyword evidence="13" id="KW-1185">Reference proteome</keyword>
<dbReference type="Proteomes" id="UP001287356">
    <property type="component" value="Unassembled WGS sequence"/>
</dbReference>
<accession>A0AAE0NKT0</accession>
<dbReference type="SUPFAM" id="SSF57850">
    <property type="entry name" value="RING/U-box"/>
    <property type="match status" value="1"/>
</dbReference>
<feature type="compositionally biased region" description="Acidic residues" evidence="10">
    <location>
        <begin position="67"/>
        <end position="82"/>
    </location>
</feature>
<dbReference type="InterPro" id="IPR044066">
    <property type="entry name" value="TRIAD_supradom"/>
</dbReference>